<evidence type="ECO:0000313" key="2">
    <source>
        <dbReference type="Proteomes" id="UP000424872"/>
    </source>
</evidence>
<sequence>MLTASVFVRIFRFSSVYCQADELTRRLAGSAIKAKGCCNYYQKQPHQRVGKTKNGSRSSALNNAAAEIMPLMFSAMCPQAGIIDKRPAAVFANYIHFFVCFFVHGEFGFRIKKRRAPLNIATIYWCQIMRLQVLIIGGKAIKNSTA</sequence>
<gene>
    <name evidence="1" type="ORF">CTZ24_23820</name>
</gene>
<dbReference type="EMBL" id="CP024638">
    <property type="protein sequence ID" value="QGR09505.1"/>
    <property type="molecule type" value="Genomic_DNA"/>
</dbReference>
<protein>
    <submittedName>
        <fullName evidence="1">Uncharacterized protein</fullName>
    </submittedName>
</protein>
<geneLocation type="plasmid" evidence="2">
    <name>pmsr2b</name>
</geneLocation>
<name>A0AAP9KRX2_9GAMM</name>
<proteinExistence type="predicted"/>
<evidence type="ECO:0000313" key="1">
    <source>
        <dbReference type="EMBL" id="QGR09505.1"/>
    </source>
</evidence>
<dbReference type="AlphaFoldDB" id="A0AAP9KRX2"/>
<keyword evidence="1" id="KW-0614">Plasmid</keyword>
<accession>A0AAP9KRX2</accession>
<reference evidence="2" key="1">
    <citation type="submission" date="2017-11" db="EMBL/GenBank/DDBJ databases">
        <title>Genome sequence of Pantoea sp. MSR2.</title>
        <authorList>
            <person name="Nascimento F.X."/>
        </authorList>
    </citation>
    <scope>NUCLEOTIDE SEQUENCE [LARGE SCALE GENOMIC DNA]</scope>
    <source>
        <strain evidence="2">MSR2</strain>
        <plasmid evidence="2">pmsr2b</plasmid>
    </source>
</reference>
<organism evidence="1 2">
    <name type="scientific">Pantoea phytobeneficialis</name>
    <dbReference type="NCBI Taxonomy" id="2052056"/>
    <lineage>
        <taxon>Bacteria</taxon>
        <taxon>Pseudomonadati</taxon>
        <taxon>Pseudomonadota</taxon>
        <taxon>Gammaproteobacteria</taxon>
        <taxon>Enterobacterales</taxon>
        <taxon>Erwiniaceae</taxon>
        <taxon>Pantoea</taxon>
    </lineage>
</organism>
<dbReference type="KEGG" id="ppho:CTZ24_23820"/>
<dbReference type="Proteomes" id="UP000424872">
    <property type="component" value="Plasmid pMSR2B"/>
</dbReference>